<evidence type="ECO:0000256" key="2">
    <source>
        <dbReference type="ARBA" id="ARBA00022692"/>
    </source>
</evidence>
<dbReference type="PROSITE" id="PS01006">
    <property type="entry name" value="FORMATE_NITRITE_TP_2"/>
    <property type="match status" value="1"/>
</dbReference>
<dbReference type="GO" id="GO:0015499">
    <property type="term" value="F:formate transmembrane transporter activity"/>
    <property type="evidence" value="ECO:0007669"/>
    <property type="project" value="TreeGrafter"/>
</dbReference>
<reference evidence="7" key="2">
    <citation type="journal article" date="2021" name="PeerJ">
        <title>Extensive microbial diversity within the chicken gut microbiome revealed by metagenomics and culture.</title>
        <authorList>
            <person name="Gilroy R."/>
            <person name="Ravi A."/>
            <person name="Getino M."/>
            <person name="Pursley I."/>
            <person name="Horton D.L."/>
            <person name="Alikhan N.F."/>
            <person name="Baker D."/>
            <person name="Gharbi K."/>
            <person name="Hall N."/>
            <person name="Watson M."/>
            <person name="Adriaenssens E.M."/>
            <person name="Foster-Nyarko E."/>
            <person name="Jarju S."/>
            <person name="Secka A."/>
            <person name="Antonio M."/>
            <person name="Oren A."/>
            <person name="Chaudhuri R.R."/>
            <person name="La Ragione R."/>
            <person name="Hildebrand F."/>
            <person name="Pallen M.J."/>
        </authorList>
    </citation>
    <scope>NUCLEOTIDE SEQUENCE</scope>
    <source>
        <strain evidence="7">2830</strain>
    </source>
</reference>
<accession>A0A9D1HKI3</accession>
<dbReference type="Proteomes" id="UP000824124">
    <property type="component" value="Unassembled WGS sequence"/>
</dbReference>
<dbReference type="Pfam" id="PF01226">
    <property type="entry name" value="Form_Nir_trans"/>
    <property type="match status" value="1"/>
</dbReference>
<dbReference type="PANTHER" id="PTHR30520:SF6">
    <property type="entry name" value="FORMATE_NITRATE FAMILY TRANSPORTER (EUROFUNG)"/>
    <property type="match status" value="1"/>
</dbReference>
<dbReference type="Gene3D" id="1.20.1080.10">
    <property type="entry name" value="Glycerol uptake facilitator protein"/>
    <property type="match status" value="1"/>
</dbReference>
<dbReference type="PANTHER" id="PTHR30520">
    <property type="entry name" value="FORMATE TRANSPORTER-RELATED"/>
    <property type="match status" value="1"/>
</dbReference>
<keyword evidence="4 6" id="KW-0472">Membrane</keyword>
<sequence>MKQILADFIYAVLAGAAIAIGGTIYLSLDNKIVGAMLFTVGLFAVCVNGFNLFTGKVAYVFDNKPRYLLFLLNCWVGNLLGAWLVAALLSLTRVGAGLYEKAAGLSDVKLADSALSVFLLGIFCNMLVCLAVDGFRFNQHELGKYIGLFLGVSVFILCGFEHCVANMFYFSMGDAWSLHTLIWLMLMTAGNAVGGIVLPGFRKLRRILLAEE</sequence>
<dbReference type="InterPro" id="IPR000292">
    <property type="entry name" value="For/NO2_transpt"/>
</dbReference>
<feature type="transmembrane region" description="Helical" evidence="6">
    <location>
        <begin position="32"/>
        <end position="55"/>
    </location>
</feature>
<protein>
    <submittedName>
        <fullName evidence="7">Formate/nitrite transporter family protein</fullName>
    </submittedName>
</protein>
<proteinExistence type="inferred from homology"/>
<evidence type="ECO:0000313" key="8">
    <source>
        <dbReference type="Proteomes" id="UP000824124"/>
    </source>
</evidence>
<feature type="transmembrane region" description="Helical" evidence="6">
    <location>
        <begin position="145"/>
        <end position="169"/>
    </location>
</feature>
<reference evidence="7" key="1">
    <citation type="submission" date="2020-10" db="EMBL/GenBank/DDBJ databases">
        <authorList>
            <person name="Gilroy R."/>
        </authorList>
    </citation>
    <scope>NUCLEOTIDE SEQUENCE</scope>
    <source>
        <strain evidence="7">2830</strain>
    </source>
</reference>
<feature type="transmembrane region" description="Helical" evidence="6">
    <location>
        <begin position="67"/>
        <end position="94"/>
    </location>
</feature>
<evidence type="ECO:0000256" key="1">
    <source>
        <dbReference type="ARBA" id="ARBA00004141"/>
    </source>
</evidence>
<gene>
    <name evidence="7" type="ORF">IAB00_06440</name>
</gene>
<feature type="transmembrane region" description="Helical" evidence="6">
    <location>
        <begin position="7"/>
        <end position="26"/>
    </location>
</feature>
<dbReference type="AlphaFoldDB" id="A0A9D1HKI3"/>
<comment type="caution">
    <text evidence="7">The sequence shown here is derived from an EMBL/GenBank/DDBJ whole genome shotgun (WGS) entry which is preliminary data.</text>
</comment>
<evidence type="ECO:0000256" key="3">
    <source>
        <dbReference type="ARBA" id="ARBA00022989"/>
    </source>
</evidence>
<keyword evidence="3 6" id="KW-1133">Transmembrane helix</keyword>
<feature type="transmembrane region" description="Helical" evidence="6">
    <location>
        <begin position="181"/>
        <end position="201"/>
    </location>
</feature>
<dbReference type="GO" id="GO:0005886">
    <property type="term" value="C:plasma membrane"/>
    <property type="evidence" value="ECO:0007669"/>
    <property type="project" value="TreeGrafter"/>
</dbReference>
<evidence type="ECO:0000313" key="7">
    <source>
        <dbReference type="EMBL" id="HIU10857.1"/>
    </source>
</evidence>
<feature type="transmembrane region" description="Helical" evidence="6">
    <location>
        <begin position="114"/>
        <end position="133"/>
    </location>
</feature>
<comment type="subcellular location">
    <subcellularLocation>
        <location evidence="1">Membrane</location>
        <topology evidence="1">Multi-pass membrane protein</topology>
    </subcellularLocation>
</comment>
<comment type="similarity">
    <text evidence="5">Belongs to the FNT transporter (TC 1.A.16) family.</text>
</comment>
<organism evidence="7 8">
    <name type="scientific">Candidatus Avidehalobacter gallistercoris</name>
    <dbReference type="NCBI Taxonomy" id="2840694"/>
    <lineage>
        <taxon>Bacteria</taxon>
        <taxon>Bacillati</taxon>
        <taxon>Bacillota</taxon>
        <taxon>Clostridia</taxon>
        <taxon>Eubacteriales</taxon>
        <taxon>Peptococcaceae</taxon>
        <taxon>Peptococcaceae incertae sedis</taxon>
        <taxon>Candidatus Avidehalobacter</taxon>
    </lineage>
</organism>
<evidence type="ECO:0000256" key="6">
    <source>
        <dbReference type="SAM" id="Phobius"/>
    </source>
</evidence>
<evidence type="ECO:0000256" key="4">
    <source>
        <dbReference type="ARBA" id="ARBA00023136"/>
    </source>
</evidence>
<keyword evidence="2 6" id="KW-0812">Transmembrane</keyword>
<dbReference type="InterPro" id="IPR024002">
    <property type="entry name" value="For/NO2_transpt_CS"/>
</dbReference>
<evidence type="ECO:0000256" key="5">
    <source>
        <dbReference type="ARBA" id="ARBA00049660"/>
    </source>
</evidence>
<dbReference type="EMBL" id="DVMH01000031">
    <property type="protein sequence ID" value="HIU10857.1"/>
    <property type="molecule type" value="Genomic_DNA"/>
</dbReference>
<dbReference type="InterPro" id="IPR023271">
    <property type="entry name" value="Aquaporin-like"/>
</dbReference>
<name>A0A9D1HKI3_9FIRM</name>